<protein>
    <submittedName>
        <fullName evidence="2">Uncharacterized protein</fullName>
    </submittedName>
</protein>
<dbReference type="Proteomes" id="UP001152797">
    <property type="component" value="Unassembled WGS sequence"/>
</dbReference>
<dbReference type="EMBL" id="CAMXCT010002080">
    <property type="protein sequence ID" value="CAI3995485.1"/>
    <property type="molecule type" value="Genomic_DNA"/>
</dbReference>
<reference evidence="3 4" key="2">
    <citation type="submission" date="2024-05" db="EMBL/GenBank/DDBJ databases">
        <authorList>
            <person name="Chen Y."/>
            <person name="Shah S."/>
            <person name="Dougan E. K."/>
            <person name="Thang M."/>
            <person name="Chan C."/>
        </authorList>
    </citation>
    <scope>NUCLEOTIDE SEQUENCE [LARGE SCALE GENOMIC DNA]</scope>
</reference>
<sequence length="332" mass="38217">MNQMGILKGDRGSKGKRSAPGSIHRLQTRIMKFQNSSADERLQQVEQAELELVEVVEEDGDALRRLLNRCVAWLRPAKFCRGDAGIQGSMEDVNLWKLQHRIRRILITILRRLDLDDAVTFQRVEVAVRYLQSCLPNLEDRRSIRSIQQWKSLSKLVESAAPGSTRKSSRGHCFKGHYEPSANVRSVSSVFRVDLPVKLHCSECGLTLVSCWRFQHPRTKVESVLVPRQGHHACEKRLKRRCKWMAPDGCKLKVDHHPHLLFCIHQRLKIQCIPCGGQRVCPHGRQKTECKECKGSRICPHNRFKDRCKECLSTRRPRGPRGSRLLAVAFRR</sequence>
<evidence type="ECO:0000313" key="4">
    <source>
        <dbReference type="Proteomes" id="UP001152797"/>
    </source>
</evidence>
<gene>
    <name evidence="2" type="ORF">C1SCF055_LOCUS22045</name>
</gene>
<evidence type="ECO:0000313" key="2">
    <source>
        <dbReference type="EMBL" id="CAI3995485.1"/>
    </source>
</evidence>
<feature type="region of interest" description="Disordered" evidence="1">
    <location>
        <begin position="1"/>
        <end position="21"/>
    </location>
</feature>
<proteinExistence type="predicted"/>
<name>A0A9P1CQ70_9DINO</name>
<dbReference type="OrthoDB" id="200232at2759"/>
<reference evidence="2" key="1">
    <citation type="submission" date="2022-10" db="EMBL/GenBank/DDBJ databases">
        <authorList>
            <person name="Chen Y."/>
            <person name="Dougan E. K."/>
            <person name="Chan C."/>
            <person name="Rhodes N."/>
            <person name="Thang M."/>
        </authorList>
    </citation>
    <scope>NUCLEOTIDE SEQUENCE</scope>
</reference>
<evidence type="ECO:0000256" key="1">
    <source>
        <dbReference type="SAM" id="MobiDB-lite"/>
    </source>
</evidence>
<dbReference type="AlphaFoldDB" id="A0A9P1CQ70"/>
<evidence type="ECO:0000313" key="3">
    <source>
        <dbReference type="EMBL" id="CAL4782797.1"/>
    </source>
</evidence>
<organism evidence="2">
    <name type="scientific">Cladocopium goreaui</name>
    <dbReference type="NCBI Taxonomy" id="2562237"/>
    <lineage>
        <taxon>Eukaryota</taxon>
        <taxon>Sar</taxon>
        <taxon>Alveolata</taxon>
        <taxon>Dinophyceae</taxon>
        <taxon>Suessiales</taxon>
        <taxon>Symbiodiniaceae</taxon>
        <taxon>Cladocopium</taxon>
    </lineage>
</organism>
<accession>A0A9P1CQ70</accession>
<comment type="caution">
    <text evidence="2">The sequence shown here is derived from an EMBL/GenBank/DDBJ whole genome shotgun (WGS) entry which is preliminary data.</text>
</comment>
<dbReference type="EMBL" id="CAMXCT030002080">
    <property type="protein sequence ID" value="CAL4782797.1"/>
    <property type="molecule type" value="Genomic_DNA"/>
</dbReference>
<keyword evidence="4" id="KW-1185">Reference proteome</keyword>
<dbReference type="EMBL" id="CAMXCT020002080">
    <property type="protein sequence ID" value="CAL1148860.1"/>
    <property type="molecule type" value="Genomic_DNA"/>
</dbReference>